<dbReference type="KEGG" id="cts:Ctha_2053"/>
<evidence type="ECO:0000256" key="8">
    <source>
        <dbReference type="SAM" id="SignalP"/>
    </source>
</evidence>
<feature type="domain" description="Secretion system C-terminal sorting" evidence="10">
    <location>
        <begin position="909"/>
        <end position="986"/>
    </location>
</feature>
<dbReference type="InterPro" id="IPR000209">
    <property type="entry name" value="Peptidase_S8/S53_dom"/>
</dbReference>
<name>B3QV04_CHLT3</name>
<dbReference type="InterPro" id="IPR026444">
    <property type="entry name" value="Secre_tail"/>
</dbReference>
<dbReference type="InterPro" id="IPR051048">
    <property type="entry name" value="Peptidase_S8/S53_subtilisin"/>
</dbReference>
<evidence type="ECO:0000256" key="1">
    <source>
        <dbReference type="ARBA" id="ARBA00011073"/>
    </source>
</evidence>
<dbReference type="PROSITE" id="PS00137">
    <property type="entry name" value="SUBTILASE_HIS"/>
    <property type="match status" value="1"/>
</dbReference>
<dbReference type="Pfam" id="PF18962">
    <property type="entry name" value="Por_Secre_tail"/>
    <property type="match status" value="1"/>
</dbReference>
<keyword evidence="3 6" id="KW-0378">Hydrolase</keyword>
<evidence type="ECO:0000313" key="11">
    <source>
        <dbReference type="EMBL" id="ACF14505.1"/>
    </source>
</evidence>
<dbReference type="InterPro" id="IPR022398">
    <property type="entry name" value="Peptidase_S8_His-AS"/>
</dbReference>
<dbReference type="GO" id="GO:0004252">
    <property type="term" value="F:serine-type endopeptidase activity"/>
    <property type="evidence" value="ECO:0007669"/>
    <property type="project" value="UniProtKB-UniRule"/>
</dbReference>
<feature type="active site" description="Charge relay system" evidence="5 6">
    <location>
        <position position="439"/>
    </location>
</feature>
<evidence type="ECO:0000313" key="12">
    <source>
        <dbReference type="Proteomes" id="UP000001208"/>
    </source>
</evidence>
<keyword evidence="12" id="KW-1185">Reference proteome</keyword>
<dbReference type="PROSITE" id="PS00138">
    <property type="entry name" value="SUBTILASE_SER"/>
    <property type="match status" value="1"/>
</dbReference>
<dbReference type="SUPFAM" id="SSF52743">
    <property type="entry name" value="Subtilisin-like"/>
    <property type="match status" value="1"/>
</dbReference>
<feature type="active site" description="Charge relay system" evidence="5 6">
    <location>
        <position position="210"/>
    </location>
</feature>
<accession>B3QV04</accession>
<dbReference type="Proteomes" id="UP000001208">
    <property type="component" value="Chromosome"/>
</dbReference>
<evidence type="ECO:0000259" key="9">
    <source>
        <dbReference type="Pfam" id="PF00082"/>
    </source>
</evidence>
<dbReference type="Gene3D" id="3.40.50.200">
    <property type="entry name" value="Peptidase S8/S53 domain"/>
    <property type="match status" value="1"/>
</dbReference>
<dbReference type="Pfam" id="PF00082">
    <property type="entry name" value="Peptidase_S8"/>
    <property type="match status" value="1"/>
</dbReference>
<dbReference type="InterPro" id="IPR036852">
    <property type="entry name" value="Peptidase_S8/S53_dom_sf"/>
</dbReference>
<feature type="chain" id="PRO_5002797681" evidence="8">
    <location>
        <begin position="32"/>
        <end position="990"/>
    </location>
</feature>
<comment type="similarity">
    <text evidence="1 6 7">Belongs to the peptidase S8 family.</text>
</comment>
<dbReference type="Gene3D" id="2.60.40.4070">
    <property type="match status" value="1"/>
</dbReference>
<dbReference type="AlphaFoldDB" id="B3QV04"/>
<dbReference type="PANTHER" id="PTHR43399:SF4">
    <property type="entry name" value="CELL WALL-ASSOCIATED PROTEASE"/>
    <property type="match status" value="1"/>
</dbReference>
<dbReference type="PROSITE" id="PS51892">
    <property type="entry name" value="SUBTILASE"/>
    <property type="match status" value="1"/>
</dbReference>
<dbReference type="STRING" id="517418.Ctha_2053"/>
<dbReference type="EMBL" id="CP001100">
    <property type="protein sequence ID" value="ACF14505.1"/>
    <property type="molecule type" value="Genomic_DNA"/>
</dbReference>
<feature type="active site" description="Charge relay system" evidence="5 6">
    <location>
        <position position="279"/>
    </location>
</feature>
<keyword evidence="2 6" id="KW-0645">Protease</keyword>
<evidence type="ECO:0000256" key="5">
    <source>
        <dbReference type="PIRSR" id="PIRSR615500-1"/>
    </source>
</evidence>
<dbReference type="GO" id="GO:0006508">
    <property type="term" value="P:proteolysis"/>
    <property type="evidence" value="ECO:0007669"/>
    <property type="project" value="UniProtKB-KW"/>
</dbReference>
<dbReference type="CDD" id="cd07473">
    <property type="entry name" value="Peptidases_S8_Subtilisin_like"/>
    <property type="match status" value="1"/>
</dbReference>
<feature type="signal peptide" evidence="8">
    <location>
        <begin position="1"/>
        <end position="31"/>
    </location>
</feature>
<dbReference type="PROSITE" id="PS00136">
    <property type="entry name" value="SUBTILASE_ASP"/>
    <property type="match status" value="1"/>
</dbReference>
<evidence type="ECO:0000259" key="10">
    <source>
        <dbReference type="Pfam" id="PF18962"/>
    </source>
</evidence>
<feature type="domain" description="Peptidase S8/S53" evidence="9">
    <location>
        <begin position="203"/>
        <end position="487"/>
    </location>
</feature>
<dbReference type="InterPro" id="IPR015500">
    <property type="entry name" value="Peptidase_S8_subtilisin-rel"/>
</dbReference>
<gene>
    <name evidence="11" type="ordered locus">Ctha_2053</name>
</gene>
<dbReference type="NCBIfam" id="TIGR04183">
    <property type="entry name" value="Por_Secre_tail"/>
    <property type="match status" value="1"/>
</dbReference>
<keyword evidence="8" id="KW-0732">Signal</keyword>
<keyword evidence="4 6" id="KW-0720">Serine protease</keyword>
<dbReference type="PANTHER" id="PTHR43399">
    <property type="entry name" value="SUBTILISIN-RELATED"/>
    <property type="match status" value="1"/>
</dbReference>
<evidence type="ECO:0000256" key="7">
    <source>
        <dbReference type="RuleBase" id="RU003355"/>
    </source>
</evidence>
<organism evidence="11 12">
    <name type="scientific">Chloroherpeton thalassium (strain ATCC 35110 / GB-78)</name>
    <dbReference type="NCBI Taxonomy" id="517418"/>
    <lineage>
        <taxon>Bacteria</taxon>
        <taxon>Pseudomonadati</taxon>
        <taxon>Chlorobiota</taxon>
        <taxon>Chlorobiia</taxon>
        <taxon>Chlorobiales</taxon>
        <taxon>Chloroherpetonaceae</taxon>
        <taxon>Chloroherpeton</taxon>
    </lineage>
</organism>
<protein>
    <submittedName>
        <fullName evidence="11">Peptidase S8 and S53 subtilisin kexin sedolisin</fullName>
    </submittedName>
</protein>
<dbReference type="InterPro" id="IPR023828">
    <property type="entry name" value="Peptidase_S8_Ser-AS"/>
</dbReference>
<proteinExistence type="inferred from homology"/>
<evidence type="ECO:0000256" key="4">
    <source>
        <dbReference type="ARBA" id="ARBA00022825"/>
    </source>
</evidence>
<sequence length="990" mass="106551">MVFTFKAVNMIRSRLVLFSCGLLALTLSAFVQVGLAAVDKTSKQKNASVSAYSVSATAYKKQRATWQESEILPNVVVVKYRESASASVKSSSTLSSSYSDLNILSERKLCPTIASSTISTKSSTQSASASASLAQLAVFTYASTQDPQTVADLLSEDENIEYAEPYFIRQTFYSPSDTYYSSSWWLELIEAAKAWEITKGDETVAIGIVDTGVEWYHPDLEDKIMYNSGEIEDDGIDNDGNGYIDDYIGWDFGSADNYPETGGSGDNDPNEASAYSSTHGTHCAGIAAAATDNSIGVASIGFNTKIIPVKTSIDQGAATSIYYGIEGILYAAERGAKIISCSWGGSSYSRYEQEIINYVTEDLGALVVAASGNSAKNIDEDPVYPAAYKNVLSVGSVAQNDVKATSSNYGKYKLDVFAPGASILSTWRPETYSSISGTSMACPMVAGLAALVAAQYPDYTPQQIAEKIRVTADAIDSENPTYDGLLGKGRINAYQAVSESSSPSIRLQDVTFLDENDDGLLSQGEAVSVQIEVKNLLATASSISLTLASESDDITITQASQTISSLSTNESATVSTFQFEINSSVAENTEVEFTLTITANSGAYTNEEQFSGEIESSYVTLYASGSNVIFSLNGQGNIGYDDFPNNELGEGLLYDEVDMLYEGALILGTSDSTVEDVARTSGSSKSEDFSNTYLTSVQALNETIYQVKSRYDDSPVSSDSRLNVDIQETGYLFTSSSYTDMAIMKYVITNHSDAQLDSFHVGLLMDWDVVSYSENTSAYDSDESLLYVYHSDGYYAGLKALESPKSAAILNNQSITSLSDAKKWNLISGGIQTTAMYGDVVTFVGAGNFSIPAGDSITVGFAMVFGQSLSELLENASNASTKWKAMTGTLATEEEEETTISQYKLDQNYPNPFNPTTTIAYEIPAGASAQWVSLKVFDVLGRQVATLVNERKSAGSYQVTFDASHFASGLYLYRIQAGSYVATRKMLLVK</sequence>
<dbReference type="InterPro" id="IPR034204">
    <property type="entry name" value="PfSUB1-like_cat_dom"/>
</dbReference>
<dbReference type="eggNOG" id="COG1404">
    <property type="taxonomic scope" value="Bacteria"/>
</dbReference>
<dbReference type="PRINTS" id="PR00723">
    <property type="entry name" value="SUBTILISIN"/>
</dbReference>
<evidence type="ECO:0000256" key="2">
    <source>
        <dbReference type="ARBA" id="ARBA00022670"/>
    </source>
</evidence>
<dbReference type="HOGENOM" id="CLU_009781_0_0_10"/>
<evidence type="ECO:0000256" key="3">
    <source>
        <dbReference type="ARBA" id="ARBA00022801"/>
    </source>
</evidence>
<dbReference type="InterPro" id="IPR023827">
    <property type="entry name" value="Peptidase_S8_Asp-AS"/>
</dbReference>
<reference evidence="11 12" key="1">
    <citation type="submission" date="2008-06" db="EMBL/GenBank/DDBJ databases">
        <title>Complete sequence of Chloroherpeton thalassium ATCC 35110.</title>
        <authorList>
            <consortium name="US DOE Joint Genome Institute"/>
            <person name="Lucas S."/>
            <person name="Copeland A."/>
            <person name="Lapidus A."/>
            <person name="Glavina del Rio T."/>
            <person name="Dalin E."/>
            <person name="Tice H."/>
            <person name="Bruce D."/>
            <person name="Goodwin L."/>
            <person name="Pitluck S."/>
            <person name="Schmutz J."/>
            <person name="Larimer F."/>
            <person name="Land M."/>
            <person name="Hauser L."/>
            <person name="Kyrpides N."/>
            <person name="Mikhailova N."/>
            <person name="Liu Z."/>
            <person name="Li T."/>
            <person name="Zhao F."/>
            <person name="Overmann J."/>
            <person name="Bryant D.A."/>
            <person name="Richardson P."/>
        </authorList>
    </citation>
    <scope>NUCLEOTIDE SEQUENCE [LARGE SCALE GENOMIC DNA]</scope>
    <source>
        <strain evidence="12">ATCC 35110 / GB-78</strain>
    </source>
</reference>
<evidence type="ECO:0000256" key="6">
    <source>
        <dbReference type="PROSITE-ProRule" id="PRU01240"/>
    </source>
</evidence>